<dbReference type="PRINTS" id="PR00080">
    <property type="entry name" value="SDRFAMILY"/>
</dbReference>
<dbReference type="InterPro" id="IPR020904">
    <property type="entry name" value="Sc_DH/Rdtase_CS"/>
</dbReference>
<dbReference type="PRINTS" id="PR00081">
    <property type="entry name" value="GDHRDH"/>
</dbReference>
<comment type="caution">
    <text evidence="4">The sequence shown here is derived from an EMBL/GenBank/DDBJ whole genome shotgun (WGS) entry which is preliminary data.</text>
</comment>
<accession>A0A255ZNN9</accession>
<dbReference type="Proteomes" id="UP000216035">
    <property type="component" value="Unassembled WGS sequence"/>
</dbReference>
<dbReference type="InterPro" id="IPR002347">
    <property type="entry name" value="SDR_fam"/>
</dbReference>
<protein>
    <submittedName>
        <fullName evidence="4">NAD(P)-dependent oxidoreductase</fullName>
    </submittedName>
</protein>
<comment type="similarity">
    <text evidence="1 3">Belongs to the short-chain dehydrogenases/reductases (SDR) family.</text>
</comment>
<dbReference type="FunFam" id="3.40.50.720:FF:000047">
    <property type="entry name" value="NADP-dependent L-serine/L-allo-threonine dehydrogenase"/>
    <property type="match status" value="1"/>
</dbReference>
<evidence type="ECO:0000313" key="5">
    <source>
        <dbReference type="Proteomes" id="UP000216035"/>
    </source>
</evidence>
<evidence type="ECO:0000256" key="1">
    <source>
        <dbReference type="ARBA" id="ARBA00006484"/>
    </source>
</evidence>
<gene>
    <name evidence="4" type="ORF">CHX27_12325</name>
</gene>
<dbReference type="PANTHER" id="PTHR42901:SF1">
    <property type="entry name" value="ALCOHOL DEHYDROGENASE"/>
    <property type="match status" value="1"/>
</dbReference>
<evidence type="ECO:0000256" key="2">
    <source>
        <dbReference type="ARBA" id="ARBA00023002"/>
    </source>
</evidence>
<sequence length="251" mass="27222">MKKKALITGATGGIGSAIARKCAEANYQLILCGRNSEKLELLKSELENQTAVYTALFDVSSREEVARFVNSLPNEFSQIDLLVNNAGNAHGLDLSQDAALSDWELMIDTNIKGVMFLTKAILPKMLEVGSGHIINIGSTAAKEVYPRGNMYCATKSAVDTLTNGLRIDLNGTGIRVSAIHPAMVQTDFSKVRFKGDEARAAKVYEGFQPLKPEDIANIVHFISAMPPHVNISDLVVYPTDQASATLVNRKL</sequence>
<dbReference type="Pfam" id="PF00106">
    <property type="entry name" value="adh_short"/>
    <property type="match status" value="1"/>
</dbReference>
<keyword evidence="5" id="KW-1185">Reference proteome</keyword>
<dbReference type="GO" id="GO:0016616">
    <property type="term" value="F:oxidoreductase activity, acting on the CH-OH group of donors, NAD or NADP as acceptor"/>
    <property type="evidence" value="ECO:0007669"/>
    <property type="project" value="UniProtKB-ARBA"/>
</dbReference>
<evidence type="ECO:0000313" key="4">
    <source>
        <dbReference type="EMBL" id="OYQ42280.1"/>
    </source>
</evidence>
<dbReference type="OrthoDB" id="9775296at2"/>
<dbReference type="InterPro" id="IPR036291">
    <property type="entry name" value="NAD(P)-bd_dom_sf"/>
</dbReference>
<dbReference type="Gene3D" id="3.40.50.720">
    <property type="entry name" value="NAD(P)-binding Rossmann-like Domain"/>
    <property type="match status" value="1"/>
</dbReference>
<name>A0A255ZNN9_9FLAO</name>
<dbReference type="PROSITE" id="PS00061">
    <property type="entry name" value="ADH_SHORT"/>
    <property type="match status" value="1"/>
</dbReference>
<dbReference type="EMBL" id="NOXX01000215">
    <property type="protein sequence ID" value="OYQ42280.1"/>
    <property type="molecule type" value="Genomic_DNA"/>
</dbReference>
<dbReference type="RefSeq" id="WP_094487076.1">
    <property type="nucleotide sequence ID" value="NZ_NOXX01000215.1"/>
</dbReference>
<proteinExistence type="inferred from homology"/>
<reference evidence="4 5" key="1">
    <citation type="submission" date="2017-07" db="EMBL/GenBank/DDBJ databases">
        <title>Flavobacterium cyanobacteriorum sp. nov., isolated from cyanobacterial aggregates in a eutrophic lake.</title>
        <authorList>
            <person name="Cai H."/>
        </authorList>
    </citation>
    <scope>NUCLEOTIDE SEQUENCE [LARGE SCALE GENOMIC DNA]</scope>
    <source>
        <strain evidence="4 5">TH167</strain>
    </source>
</reference>
<dbReference type="SUPFAM" id="SSF51735">
    <property type="entry name" value="NAD(P)-binding Rossmann-fold domains"/>
    <property type="match status" value="1"/>
</dbReference>
<evidence type="ECO:0000256" key="3">
    <source>
        <dbReference type="RuleBase" id="RU000363"/>
    </source>
</evidence>
<dbReference type="PANTHER" id="PTHR42901">
    <property type="entry name" value="ALCOHOL DEHYDROGENASE"/>
    <property type="match status" value="1"/>
</dbReference>
<keyword evidence="2" id="KW-0560">Oxidoreductase</keyword>
<dbReference type="AlphaFoldDB" id="A0A255ZNN9"/>
<organism evidence="4 5">
    <name type="scientific">Flavobacterium aurantiibacter</name>
    <dbReference type="NCBI Taxonomy" id="2023067"/>
    <lineage>
        <taxon>Bacteria</taxon>
        <taxon>Pseudomonadati</taxon>
        <taxon>Bacteroidota</taxon>
        <taxon>Flavobacteriia</taxon>
        <taxon>Flavobacteriales</taxon>
        <taxon>Flavobacteriaceae</taxon>
        <taxon>Flavobacterium</taxon>
    </lineage>
</organism>